<gene>
    <name evidence="1" type="ORF">N7541_000129</name>
</gene>
<keyword evidence="2" id="KW-1185">Reference proteome</keyword>
<sequence length="235" mass="26517">MLAERDAQLDAEESTSGGKPIWRTVYSLMRFDSSTCQHGPHCWVNPKGRKHYPLKSHQIKRLISQVEKGGVLESHKDVPEAVHDELYREEQDRLERDKRKGGHVTGAGLPYPPINIHLSSSQSAPHGLEISAPKAADNLQLPSSLDIPGLRDVVVKEYSEWQVSNVENDSLKTAFREACDVMLENGLDLEQVYRDQYPSFLIAKGIKIGIARRFVEDIGKWMKNVKNVIPVLELN</sequence>
<organism evidence="1 2">
    <name type="scientific">Penicillium brevicompactum</name>
    <dbReference type="NCBI Taxonomy" id="5074"/>
    <lineage>
        <taxon>Eukaryota</taxon>
        <taxon>Fungi</taxon>
        <taxon>Dikarya</taxon>
        <taxon>Ascomycota</taxon>
        <taxon>Pezizomycotina</taxon>
        <taxon>Eurotiomycetes</taxon>
        <taxon>Eurotiomycetidae</taxon>
        <taxon>Eurotiales</taxon>
        <taxon>Aspergillaceae</taxon>
        <taxon>Penicillium</taxon>
    </lineage>
</organism>
<comment type="caution">
    <text evidence="1">The sequence shown here is derived from an EMBL/GenBank/DDBJ whole genome shotgun (WGS) entry which is preliminary data.</text>
</comment>
<evidence type="ECO:0000313" key="1">
    <source>
        <dbReference type="EMBL" id="KAJ5366188.1"/>
    </source>
</evidence>
<dbReference type="AlphaFoldDB" id="A0A9W9V294"/>
<protein>
    <submittedName>
        <fullName evidence="1">Uncharacterized protein</fullName>
    </submittedName>
</protein>
<evidence type="ECO:0000313" key="2">
    <source>
        <dbReference type="Proteomes" id="UP001148299"/>
    </source>
</evidence>
<proteinExistence type="predicted"/>
<reference evidence="1" key="2">
    <citation type="journal article" date="2023" name="IMA Fungus">
        <title>Comparative genomic study of the Penicillium genus elucidates a diverse pangenome and 15 lateral gene transfer events.</title>
        <authorList>
            <person name="Petersen C."/>
            <person name="Sorensen T."/>
            <person name="Nielsen M.R."/>
            <person name="Sondergaard T.E."/>
            <person name="Sorensen J.L."/>
            <person name="Fitzpatrick D.A."/>
            <person name="Frisvad J.C."/>
            <person name="Nielsen K.L."/>
        </authorList>
    </citation>
    <scope>NUCLEOTIDE SEQUENCE</scope>
    <source>
        <strain evidence="1">IBT 35675</strain>
    </source>
</reference>
<dbReference type="Proteomes" id="UP001148299">
    <property type="component" value="Unassembled WGS sequence"/>
</dbReference>
<dbReference type="EMBL" id="JAPZBR010000001">
    <property type="protein sequence ID" value="KAJ5366188.1"/>
    <property type="molecule type" value="Genomic_DNA"/>
</dbReference>
<name>A0A9W9V294_PENBR</name>
<accession>A0A9W9V294</accession>
<reference evidence="1" key="1">
    <citation type="submission" date="2022-12" db="EMBL/GenBank/DDBJ databases">
        <authorList>
            <person name="Petersen C."/>
        </authorList>
    </citation>
    <scope>NUCLEOTIDE SEQUENCE</scope>
    <source>
        <strain evidence="1">IBT 35675</strain>
    </source>
</reference>